<accession>A0A9N8HTP6</accession>
<evidence type="ECO:0000313" key="2">
    <source>
        <dbReference type="EMBL" id="CAB9525057.1"/>
    </source>
</evidence>
<protein>
    <recommendedName>
        <fullName evidence="4">Transmembrane protein</fullName>
    </recommendedName>
</protein>
<sequence length="203" mass="22138">MTPKSNLSKAKAGHECLAAHRIGNTRSCAVLLGLVVGGLFEGANVGGNWLIYVAWSRTTQLALDPQGLSEHYYSILFSISAWTAASAVMVISIACLLRTMMTSTAFLGMNNSHDTARRILNEHVSSMDQFFAIGVAMGFGLWWCLADLLIVCTRGVYQSCSIIAGALVCYAIAVRESKQLLETEAEFDLDEDKEHNEETLLLL</sequence>
<keyword evidence="1" id="KW-1133">Transmembrane helix</keyword>
<reference evidence="2" key="1">
    <citation type="submission" date="2020-06" db="EMBL/GenBank/DDBJ databases">
        <authorList>
            <consortium name="Plant Systems Biology data submission"/>
        </authorList>
    </citation>
    <scope>NUCLEOTIDE SEQUENCE</scope>
    <source>
        <strain evidence="2">D6</strain>
    </source>
</reference>
<dbReference type="EMBL" id="CAICTM010001623">
    <property type="protein sequence ID" value="CAB9525057.1"/>
    <property type="molecule type" value="Genomic_DNA"/>
</dbReference>
<feature type="transmembrane region" description="Helical" evidence="1">
    <location>
        <begin position="29"/>
        <end position="52"/>
    </location>
</feature>
<proteinExistence type="predicted"/>
<keyword evidence="1" id="KW-0812">Transmembrane</keyword>
<evidence type="ECO:0008006" key="4">
    <source>
        <dbReference type="Google" id="ProtNLM"/>
    </source>
</evidence>
<name>A0A9N8HTP6_9STRA</name>
<feature type="transmembrane region" description="Helical" evidence="1">
    <location>
        <begin position="72"/>
        <end position="97"/>
    </location>
</feature>
<dbReference type="AlphaFoldDB" id="A0A9N8HTP6"/>
<evidence type="ECO:0000313" key="3">
    <source>
        <dbReference type="Proteomes" id="UP001153069"/>
    </source>
</evidence>
<dbReference type="Proteomes" id="UP001153069">
    <property type="component" value="Unassembled WGS sequence"/>
</dbReference>
<gene>
    <name evidence="2" type="ORF">SEMRO_1625_G286741.1</name>
</gene>
<keyword evidence="3" id="KW-1185">Reference proteome</keyword>
<organism evidence="2 3">
    <name type="scientific">Seminavis robusta</name>
    <dbReference type="NCBI Taxonomy" id="568900"/>
    <lineage>
        <taxon>Eukaryota</taxon>
        <taxon>Sar</taxon>
        <taxon>Stramenopiles</taxon>
        <taxon>Ochrophyta</taxon>
        <taxon>Bacillariophyta</taxon>
        <taxon>Bacillariophyceae</taxon>
        <taxon>Bacillariophycidae</taxon>
        <taxon>Naviculales</taxon>
        <taxon>Naviculaceae</taxon>
        <taxon>Seminavis</taxon>
    </lineage>
</organism>
<feature type="transmembrane region" description="Helical" evidence="1">
    <location>
        <begin position="156"/>
        <end position="174"/>
    </location>
</feature>
<comment type="caution">
    <text evidence="2">The sequence shown here is derived from an EMBL/GenBank/DDBJ whole genome shotgun (WGS) entry which is preliminary data.</text>
</comment>
<evidence type="ECO:0000256" key="1">
    <source>
        <dbReference type="SAM" id="Phobius"/>
    </source>
</evidence>
<keyword evidence="1" id="KW-0472">Membrane</keyword>
<feature type="transmembrane region" description="Helical" evidence="1">
    <location>
        <begin position="130"/>
        <end position="150"/>
    </location>
</feature>